<dbReference type="AlphaFoldDB" id="A0A7W7SUT7"/>
<accession>A0A7W7SUT7</accession>
<dbReference type="PANTHER" id="PTHR46696:SF1">
    <property type="entry name" value="CYTOCHROME P450 YJIB-RELATED"/>
    <property type="match status" value="1"/>
</dbReference>
<dbReference type="RefSeq" id="WP_184536939.1">
    <property type="nucleotide sequence ID" value="NZ_JACHJW010000001.1"/>
</dbReference>
<dbReference type="InterPro" id="IPR036396">
    <property type="entry name" value="Cyt_P450_sf"/>
</dbReference>
<dbReference type="InterPro" id="IPR017972">
    <property type="entry name" value="Cyt_P450_CS"/>
</dbReference>
<evidence type="ECO:0000313" key="5">
    <source>
        <dbReference type="Proteomes" id="UP000578819"/>
    </source>
</evidence>
<keyword evidence="2" id="KW-0349">Heme</keyword>
<name>A0A7W7SUT7_9ACTN</name>
<evidence type="ECO:0000256" key="3">
    <source>
        <dbReference type="SAM" id="MobiDB-lite"/>
    </source>
</evidence>
<gene>
    <name evidence="4" type="ORF">FHR38_005062</name>
</gene>
<dbReference type="Gene3D" id="1.10.630.10">
    <property type="entry name" value="Cytochrome P450"/>
    <property type="match status" value="1"/>
</dbReference>
<dbReference type="SUPFAM" id="SSF48264">
    <property type="entry name" value="Cytochrome P450"/>
    <property type="match status" value="1"/>
</dbReference>
<comment type="similarity">
    <text evidence="1 2">Belongs to the cytochrome P450 family.</text>
</comment>
<dbReference type="GO" id="GO:0016705">
    <property type="term" value="F:oxidoreductase activity, acting on paired donors, with incorporation or reduction of molecular oxygen"/>
    <property type="evidence" value="ECO:0007669"/>
    <property type="project" value="InterPro"/>
</dbReference>
<protein>
    <recommendedName>
        <fullName evidence="6">Cytochrome P450</fullName>
    </recommendedName>
</protein>
<keyword evidence="2" id="KW-0560">Oxidoreductase</keyword>
<evidence type="ECO:0000256" key="1">
    <source>
        <dbReference type="ARBA" id="ARBA00010617"/>
    </source>
</evidence>
<dbReference type="EMBL" id="JACHJW010000001">
    <property type="protein sequence ID" value="MBB4961329.1"/>
    <property type="molecule type" value="Genomic_DNA"/>
</dbReference>
<reference evidence="4 5" key="1">
    <citation type="submission" date="2020-08" db="EMBL/GenBank/DDBJ databases">
        <title>Sequencing the genomes of 1000 actinobacteria strains.</title>
        <authorList>
            <person name="Klenk H.-P."/>
        </authorList>
    </citation>
    <scope>NUCLEOTIDE SEQUENCE [LARGE SCALE GENOMIC DNA]</scope>
    <source>
        <strain evidence="4 5">DSM 45886</strain>
    </source>
</reference>
<keyword evidence="5" id="KW-1185">Reference proteome</keyword>
<organism evidence="4 5">
    <name type="scientific">Micromonospora polyrhachis</name>
    <dbReference type="NCBI Taxonomy" id="1282883"/>
    <lineage>
        <taxon>Bacteria</taxon>
        <taxon>Bacillati</taxon>
        <taxon>Actinomycetota</taxon>
        <taxon>Actinomycetes</taxon>
        <taxon>Micromonosporales</taxon>
        <taxon>Micromonosporaceae</taxon>
        <taxon>Micromonospora</taxon>
    </lineage>
</organism>
<dbReference type="PROSITE" id="PS00086">
    <property type="entry name" value="CYTOCHROME_P450"/>
    <property type="match status" value="1"/>
</dbReference>
<dbReference type="PRINTS" id="PR00359">
    <property type="entry name" value="BP450"/>
</dbReference>
<dbReference type="GO" id="GO:0004497">
    <property type="term" value="F:monooxygenase activity"/>
    <property type="evidence" value="ECO:0007669"/>
    <property type="project" value="UniProtKB-KW"/>
</dbReference>
<dbReference type="Pfam" id="PF00067">
    <property type="entry name" value="p450"/>
    <property type="match status" value="1"/>
</dbReference>
<feature type="region of interest" description="Disordered" evidence="3">
    <location>
        <begin position="1"/>
        <end position="21"/>
    </location>
</feature>
<dbReference type="Proteomes" id="UP000578819">
    <property type="component" value="Unassembled WGS sequence"/>
</dbReference>
<sequence length="400" mass="43396">MVTNGRDSSPAATPEELFDPLSPQFIEDPYPTYHRLRTDDPVHWHEQLASWVLSRYDDCLRVIEDSAGFAADYRRAGIPAEPQTITVQTLDPPDQLPVRQLLTEAFRAQGIPALREDLRQFADRAIKDLLHHGAGDLVTDLTVPVTSYGIARILGGDLSQQEDFQDASRAVVRSMMAGVAPETEQPGLAARARLSELIRQAYEHQPDSGILGYLRSRDAAATVGTDLLMNSLRAVLLAGLNTGQRFLGNAAYALLRTPGAMAGFGRLAERGQATALHELLRFDTPFQAQERVATIDTRLGTRRIPRGARVVVLFGAAHRDPAIFPNPDELVLTRHPNPHFGFGRGTHACLGAALAFAEARAVFTALAAAAPAIRIAGHVVREPNPTLRGLSSLPVEVAVG</sequence>
<keyword evidence="2" id="KW-0479">Metal-binding</keyword>
<feature type="compositionally biased region" description="Polar residues" evidence="3">
    <location>
        <begin position="1"/>
        <end position="11"/>
    </location>
</feature>
<comment type="caution">
    <text evidence="4">The sequence shown here is derived from an EMBL/GenBank/DDBJ whole genome shotgun (WGS) entry which is preliminary data.</text>
</comment>
<dbReference type="PANTHER" id="PTHR46696">
    <property type="entry name" value="P450, PUTATIVE (EUROFUNG)-RELATED"/>
    <property type="match status" value="1"/>
</dbReference>
<evidence type="ECO:0000256" key="2">
    <source>
        <dbReference type="RuleBase" id="RU000461"/>
    </source>
</evidence>
<evidence type="ECO:0000313" key="4">
    <source>
        <dbReference type="EMBL" id="MBB4961329.1"/>
    </source>
</evidence>
<dbReference type="GO" id="GO:0005506">
    <property type="term" value="F:iron ion binding"/>
    <property type="evidence" value="ECO:0007669"/>
    <property type="project" value="InterPro"/>
</dbReference>
<keyword evidence="2" id="KW-0408">Iron</keyword>
<evidence type="ECO:0008006" key="6">
    <source>
        <dbReference type="Google" id="ProtNLM"/>
    </source>
</evidence>
<keyword evidence="2" id="KW-0503">Monooxygenase</keyword>
<dbReference type="GO" id="GO:0020037">
    <property type="term" value="F:heme binding"/>
    <property type="evidence" value="ECO:0007669"/>
    <property type="project" value="InterPro"/>
</dbReference>
<dbReference type="InterPro" id="IPR001128">
    <property type="entry name" value="Cyt_P450"/>
</dbReference>
<proteinExistence type="inferred from homology"/>
<dbReference type="InterPro" id="IPR002397">
    <property type="entry name" value="Cyt_P450_B"/>
</dbReference>